<dbReference type="EMBL" id="CALNXJ010000015">
    <property type="protein sequence ID" value="CAH3116684.1"/>
    <property type="molecule type" value="Genomic_DNA"/>
</dbReference>
<keyword evidence="3" id="KW-0732">Signal</keyword>
<name>A0AAU9WK62_9CNID</name>
<reference evidence="6 7" key="1">
    <citation type="submission" date="2022-05" db="EMBL/GenBank/DDBJ databases">
        <authorList>
            <consortium name="Genoscope - CEA"/>
            <person name="William W."/>
        </authorList>
    </citation>
    <scope>NUCLEOTIDE SEQUENCE [LARGE SCALE GENOMIC DNA]</scope>
</reference>
<dbReference type="Gene3D" id="1.20.120.980">
    <property type="entry name" value="Serine carboxypeptidase S28, SKS domain"/>
    <property type="match status" value="1"/>
</dbReference>
<dbReference type="GO" id="GO:0008239">
    <property type="term" value="F:dipeptidyl-peptidase activity"/>
    <property type="evidence" value="ECO:0007669"/>
    <property type="project" value="TreeGrafter"/>
</dbReference>
<comment type="caution">
    <text evidence="6">The sequence shown here is derived from an EMBL/GenBank/DDBJ whole genome shotgun (WGS) entry which is preliminary data.</text>
</comment>
<sequence>MIRHPKSRNLKVSLLQNPYVQLCTKMTPCAEFLVVVSSYFVVVGATIPYKTAYFGQDLDHFNFVQASKVTFKQRYLYTDQYWDEKGPIFFYTGNEGPITSFWENSGFVFEAAQKFNALVIFGEHRYFGDSLPFGSSSFDHDKVGYLSVEQALADYAVLVTDLKIQYKATESKVVAFGGSYGGILSAYMRFKYPNVVDVALAASAPIYMTTFQGSERDSFFAAVTEDFLNADANCPGYVIMAFEMIEMLKNQGSKGLAEISRIFKLCKPLKSTDQIPHMLHWIRNSFTTLAMCDYPYPTDLLAPLPGHPVNLACKLMASASSKVEGLAEVTALVYNGTNGTLTCLDPDTEYIKCADPTGCGLGLDSLAQDYQACTELTLPAGSNNKTDMFPPLPWTPEMIATYCKKKWGVVPQPNWAPIQFWGKDISSSSNIIFSNGDLDPWRTGGVLEDVSPTLVALLVKGGAHHLDLRASNPLDPPTVTQAREQELELIQKFLQ</sequence>
<evidence type="ECO:0000313" key="6">
    <source>
        <dbReference type="EMBL" id="CAH3116684.1"/>
    </source>
</evidence>
<evidence type="ECO:0008006" key="8">
    <source>
        <dbReference type="Google" id="ProtNLM"/>
    </source>
</evidence>
<dbReference type="AlphaFoldDB" id="A0AAU9WK62"/>
<keyword evidence="4" id="KW-0378">Hydrolase</keyword>
<dbReference type="Proteomes" id="UP001159428">
    <property type="component" value="Unassembled WGS sequence"/>
</dbReference>
<evidence type="ECO:0000256" key="2">
    <source>
        <dbReference type="ARBA" id="ARBA00022670"/>
    </source>
</evidence>
<dbReference type="Pfam" id="PF05577">
    <property type="entry name" value="Peptidase_S28"/>
    <property type="match status" value="1"/>
</dbReference>
<protein>
    <recommendedName>
        <fullName evidence="8">Dipeptidyl peptidase 2</fullName>
    </recommendedName>
</protein>
<gene>
    <name evidence="6" type="ORF">PMEA_00006546</name>
</gene>
<evidence type="ECO:0000256" key="5">
    <source>
        <dbReference type="ARBA" id="ARBA00023180"/>
    </source>
</evidence>
<organism evidence="6 7">
    <name type="scientific">Pocillopora meandrina</name>
    <dbReference type="NCBI Taxonomy" id="46732"/>
    <lineage>
        <taxon>Eukaryota</taxon>
        <taxon>Metazoa</taxon>
        <taxon>Cnidaria</taxon>
        <taxon>Anthozoa</taxon>
        <taxon>Hexacorallia</taxon>
        <taxon>Scleractinia</taxon>
        <taxon>Astrocoeniina</taxon>
        <taxon>Pocilloporidae</taxon>
        <taxon>Pocillopora</taxon>
    </lineage>
</organism>
<keyword evidence="2" id="KW-0645">Protease</keyword>
<dbReference type="PANTHER" id="PTHR11010">
    <property type="entry name" value="PROTEASE S28 PRO-X CARBOXYPEPTIDASE-RELATED"/>
    <property type="match status" value="1"/>
</dbReference>
<dbReference type="InterPro" id="IPR042269">
    <property type="entry name" value="Ser_carbopepase_S28_SKS"/>
</dbReference>
<comment type="similarity">
    <text evidence="1">Belongs to the peptidase S28 family.</text>
</comment>
<dbReference type="InterPro" id="IPR029058">
    <property type="entry name" value="AB_hydrolase_fold"/>
</dbReference>
<accession>A0AAU9WK62</accession>
<evidence type="ECO:0000256" key="1">
    <source>
        <dbReference type="ARBA" id="ARBA00011079"/>
    </source>
</evidence>
<evidence type="ECO:0000313" key="7">
    <source>
        <dbReference type="Proteomes" id="UP001159428"/>
    </source>
</evidence>
<dbReference type="InterPro" id="IPR008758">
    <property type="entry name" value="Peptidase_S28"/>
</dbReference>
<dbReference type="SUPFAM" id="SSF53474">
    <property type="entry name" value="alpha/beta-Hydrolases"/>
    <property type="match status" value="2"/>
</dbReference>
<dbReference type="GO" id="GO:0070008">
    <property type="term" value="F:serine-type exopeptidase activity"/>
    <property type="evidence" value="ECO:0007669"/>
    <property type="project" value="InterPro"/>
</dbReference>
<evidence type="ECO:0000256" key="4">
    <source>
        <dbReference type="ARBA" id="ARBA00022801"/>
    </source>
</evidence>
<keyword evidence="5" id="KW-0325">Glycoprotein</keyword>
<evidence type="ECO:0000256" key="3">
    <source>
        <dbReference type="ARBA" id="ARBA00022729"/>
    </source>
</evidence>
<dbReference type="Gene3D" id="3.40.50.1820">
    <property type="entry name" value="alpha/beta hydrolase"/>
    <property type="match status" value="1"/>
</dbReference>
<proteinExistence type="inferred from homology"/>
<dbReference type="PANTHER" id="PTHR11010:SF107">
    <property type="entry name" value="DIPEPTIDYL PEPTIDASE 2"/>
    <property type="match status" value="1"/>
</dbReference>
<dbReference type="GO" id="GO:0006508">
    <property type="term" value="P:proteolysis"/>
    <property type="evidence" value="ECO:0007669"/>
    <property type="project" value="UniProtKB-KW"/>
</dbReference>
<keyword evidence="7" id="KW-1185">Reference proteome</keyword>